<dbReference type="EMBL" id="HBGK01029029">
    <property type="protein sequence ID" value="CAD9287309.1"/>
    <property type="molecule type" value="Transcribed_RNA"/>
</dbReference>
<dbReference type="Pfam" id="PF07466">
    <property type="entry name" value="DUF1517"/>
    <property type="match status" value="1"/>
</dbReference>
<keyword evidence="1" id="KW-1133">Transmembrane helix</keyword>
<dbReference type="PANTHER" id="PTHR33975">
    <property type="entry name" value="MYELIN-ASSOCIATED OLIGODENDROCYTE BASIC PROTEIN"/>
    <property type="match status" value="1"/>
</dbReference>
<dbReference type="AlphaFoldDB" id="A0A7S1V423"/>
<keyword evidence="1" id="KW-0472">Membrane</keyword>
<proteinExistence type="predicted"/>
<dbReference type="InterPro" id="IPR010903">
    <property type="entry name" value="DUF1517"/>
</dbReference>
<name>A0A7S1V423_9STRA</name>
<dbReference type="PANTHER" id="PTHR33975:SF2">
    <property type="entry name" value="MYELIN-ASSOCIATED OLIGODENDROCYTE BASIC PROTEIN"/>
    <property type="match status" value="1"/>
</dbReference>
<sequence>MLDLKNHLPGRSKVQNHYLVMCVSALFAMRSSRSRSNRRFLQASIFWISLMAFMAVTGTQGFTPSKPRTTQSSTTALSFFGKAFEADGPLGKGITVGKVQVALNAPTRTGSTSILTQLEKAASSGGNSNRALAKLANTICLSLLRKSEYWTGACSTSKWYGERDAGKAESLFNDWSNREAAKFEKEYIPGSSSSDGGEASGPSTLVVVSVLVEIQGDQTNFDGAGYSLGGTKDVLSSVASNCMVEGGDCINAVEVFWTPGDRKEVLTSRDIVLDFPEVIDL</sequence>
<protein>
    <submittedName>
        <fullName evidence="2">Uncharacterized protein</fullName>
    </submittedName>
</protein>
<reference evidence="2" key="1">
    <citation type="submission" date="2021-01" db="EMBL/GenBank/DDBJ databases">
        <authorList>
            <person name="Corre E."/>
            <person name="Pelletier E."/>
            <person name="Niang G."/>
            <person name="Scheremetjew M."/>
            <person name="Finn R."/>
            <person name="Kale V."/>
            <person name="Holt S."/>
            <person name="Cochrane G."/>
            <person name="Meng A."/>
            <person name="Brown T."/>
            <person name="Cohen L."/>
        </authorList>
    </citation>
    <scope>NUCLEOTIDE SEQUENCE</scope>
    <source>
        <strain evidence="2">CCMP 410</strain>
    </source>
</reference>
<dbReference type="InterPro" id="IPR053023">
    <property type="entry name" value="FLAP_modulator"/>
</dbReference>
<gene>
    <name evidence="2" type="ORF">GOCE00092_LOCUS15132</name>
</gene>
<evidence type="ECO:0000313" key="2">
    <source>
        <dbReference type="EMBL" id="CAD9287309.1"/>
    </source>
</evidence>
<evidence type="ECO:0000256" key="1">
    <source>
        <dbReference type="SAM" id="Phobius"/>
    </source>
</evidence>
<organism evidence="2">
    <name type="scientific">Grammatophora oceanica</name>
    <dbReference type="NCBI Taxonomy" id="210454"/>
    <lineage>
        <taxon>Eukaryota</taxon>
        <taxon>Sar</taxon>
        <taxon>Stramenopiles</taxon>
        <taxon>Ochrophyta</taxon>
        <taxon>Bacillariophyta</taxon>
        <taxon>Fragilariophyceae</taxon>
        <taxon>Fragilariophycidae</taxon>
        <taxon>Rhabdonematales</taxon>
        <taxon>Grammatophoraceae</taxon>
        <taxon>Grammatophora</taxon>
    </lineage>
</organism>
<feature type="transmembrane region" description="Helical" evidence="1">
    <location>
        <begin position="44"/>
        <end position="63"/>
    </location>
</feature>
<keyword evidence="1" id="KW-0812">Transmembrane</keyword>
<accession>A0A7S1V423</accession>